<evidence type="ECO:0000313" key="1">
    <source>
        <dbReference type="EMBL" id="NCU18690.1"/>
    </source>
</evidence>
<organism evidence="1 2">
    <name type="scientific">Pallidibacillus pasinlerensis</name>
    <dbReference type="NCBI Taxonomy" id="2703818"/>
    <lineage>
        <taxon>Bacteria</taxon>
        <taxon>Bacillati</taxon>
        <taxon>Bacillota</taxon>
        <taxon>Bacilli</taxon>
        <taxon>Bacillales</taxon>
        <taxon>Bacillaceae</taxon>
        <taxon>Pallidibacillus</taxon>
    </lineage>
</organism>
<comment type="caution">
    <text evidence="1">The sequence shown here is derived from an EMBL/GenBank/DDBJ whole genome shotgun (WGS) entry which is preliminary data.</text>
</comment>
<proteinExistence type="predicted"/>
<dbReference type="Gene3D" id="3.40.50.720">
    <property type="entry name" value="NAD(P)-binding Rossmann-like Domain"/>
    <property type="match status" value="1"/>
</dbReference>
<reference evidence="1 2" key="1">
    <citation type="submission" date="2020-01" db="EMBL/GenBank/DDBJ databases">
        <title>A novel Bacillus sp. from Pasinler.</title>
        <authorList>
            <person name="Adiguzel A."/>
            <person name="Ay H."/>
            <person name="Baltaci M.O."/>
        </authorList>
    </citation>
    <scope>NUCLEOTIDE SEQUENCE [LARGE SCALE GENOMIC DNA]</scope>
    <source>
        <strain evidence="1 2">P1</strain>
    </source>
</reference>
<name>A0ABX0A8Y9_9BACI</name>
<dbReference type="EMBL" id="JAACYS010000073">
    <property type="protein sequence ID" value="NCU18690.1"/>
    <property type="molecule type" value="Genomic_DNA"/>
</dbReference>
<dbReference type="Proteomes" id="UP000743899">
    <property type="component" value="Unassembled WGS sequence"/>
</dbReference>
<protein>
    <submittedName>
        <fullName evidence="1">SDR family oxidoreductase</fullName>
    </submittedName>
</protein>
<dbReference type="InterPro" id="IPR002347">
    <property type="entry name" value="SDR_fam"/>
</dbReference>
<dbReference type="SUPFAM" id="SSF51735">
    <property type="entry name" value="NAD(P)-binding Rossmann-fold domains"/>
    <property type="match status" value="1"/>
</dbReference>
<dbReference type="RefSeq" id="WP_161921520.1">
    <property type="nucleotide sequence ID" value="NZ_JAACYS010000073.1"/>
</dbReference>
<sequence>MGRYAESQDIANLVLFIASDESEFISGSQYRIDGAIAAK</sequence>
<dbReference type="Pfam" id="PF13561">
    <property type="entry name" value="adh_short_C2"/>
    <property type="match status" value="1"/>
</dbReference>
<accession>A0ABX0A8Y9</accession>
<dbReference type="InterPro" id="IPR036291">
    <property type="entry name" value="NAD(P)-bd_dom_sf"/>
</dbReference>
<gene>
    <name evidence="1" type="ORF">GW534_13360</name>
</gene>
<keyword evidence="2" id="KW-1185">Reference proteome</keyword>
<evidence type="ECO:0000313" key="2">
    <source>
        <dbReference type="Proteomes" id="UP000743899"/>
    </source>
</evidence>